<organism evidence="1 2">
    <name type="scientific">Thelephora ganbajun</name>
    <name type="common">Ganba fungus</name>
    <dbReference type="NCBI Taxonomy" id="370292"/>
    <lineage>
        <taxon>Eukaryota</taxon>
        <taxon>Fungi</taxon>
        <taxon>Dikarya</taxon>
        <taxon>Basidiomycota</taxon>
        <taxon>Agaricomycotina</taxon>
        <taxon>Agaricomycetes</taxon>
        <taxon>Thelephorales</taxon>
        <taxon>Thelephoraceae</taxon>
        <taxon>Thelephora</taxon>
    </lineage>
</organism>
<sequence length="609" mass="67538">MADTQRFAIWHPPGMPAEVKKPASVPIIPEQPQALNKNIENLVKDFKWNDSFGAAKSTPLPTSRPRIQSVSSYTRPSVAPQPIHLATHLSKTDEDDSEPTSEEEVVKIPPVMMRKFSSSSPPKPILSSTPVNSNLSNTRPKPTEKVSFALPKETPKENENNLSRTRIKPIEKPTSQGPKVASKQSSPASVQFPEQPKHAPGLKKPVGATEAKKDPAPEPKPLMRSPPPIESRRITPPDSKIALQRKQEIPKPIPVPAPALASSQIGRQPLAPINNQGFVTHNGFISLDAFVTQLQDEAFDSVKLSMMEASIRQFHLIAADADVQLTRKLCSIKTANIAEKRRALIEEHKQFMEAQASSLLTDMSALHDQLKEQQTMSARGLFDIPVDEDGWERPLPPSTVPWKTPSPPTQSKSSDSWKLVSEPPKTVQPRASPPMHDPEPEVTMPSFWKPSWDANFTEPSTPQVPPISRLATVEDVLDEDGVPESAAPVPVPVPKNAKPTPAPTQQPIPMKNQASSVADEPTPIWGQPTWQQENRQSQTHCRTRPRNPLRSLLRYPPLPRSPLPHHRSLLLLPILLPCPLQLPHPHRPSPRRLNNFGRRKIVKAKARQQ</sequence>
<name>A0ACB6ZTF8_THEGA</name>
<keyword evidence="2" id="KW-1185">Reference proteome</keyword>
<protein>
    <submittedName>
        <fullName evidence="1">Uncharacterized protein</fullName>
    </submittedName>
</protein>
<reference evidence="1" key="1">
    <citation type="submission" date="2019-10" db="EMBL/GenBank/DDBJ databases">
        <authorList>
            <consortium name="DOE Joint Genome Institute"/>
            <person name="Kuo A."/>
            <person name="Miyauchi S."/>
            <person name="Kiss E."/>
            <person name="Drula E."/>
            <person name="Kohler A."/>
            <person name="Sanchez-Garcia M."/>
            <person name="Andreopoulos B."/>
            <person name="Barry K.W."/>
            <person name="Bonito G."/>
            <person name="Buee M."/>
            <person name="Carver A."/>
            <person name="Chen C."/>
            <person name="Cichocki N."/>
            <person name="Clum A."/>
            <person name="Culley D."/>
            <person name="Crous P.W."/>
            <person name="Fauchery L."/>
            <person name="Girlanda M."/>
            <person name="Hayes R."/>
            <person name="Keri Z."/>
            <person name="Labutti K."/>
            <person name="Lipzen A."/>
            <person name="Lombard V."/>
            <person name="Magnuson J."/>
            <person name="Maillard F."/>
            <person name="Morin E."/>
            <person name="Murat C."/>
            <person name="Nolan M."/>
            <person name="Ohm R."/>
            <person name="Pangilinan J."/>
            <person name="Pereira M."/>
            <person name="Perotto S."/>
            <person name="Peter M."/>
            <person name="Riley R."/>
            <person name="Sitrit Y."/>
            <person name="Stielow B."/>
            <person name="Szollosi G."/>
            <person name="Zifcakova L."/>
            <person name="Stursova M."/>
            <person name="Spatafora J.W."/>
            <person name="Tedersoo L."/>
            <person name="Vaario L.-M."/>
            <person name="Yamada A."/>
            <person name="Yan M."/>
            <person name="Wang P."/>
            <person name="Xu J."/>
            <person name="Bruns T."/>
            <person name="Baldrian P."/>
            <person name="Vilgalys R."/>
            <person name="Henrissat B."/>
            <person name="Grigoriev I.V."/>
            <person name="Hibbett D."/>
            <person name="Nagy L.G."/>
            <person name="Martin F.M."/>
        </authorList>
    </citation>
    <scope>NUCLEOTIDE SEQUENCE</scope>
    <source>
        <strain evidence="1">P2</strain>
    </source>
</reference>
<dbReference type="Proteomes" id="UP000886501">
    <property type="component" value="Unassembled WGS sequence"/>
</dbReference>
<reference evidence="1" key="2">
    <citation type="journal article" date="2020" name="Nat. Commun.">
        <title>Large-scale genome sequencing of mycorrhizal fungi provides insights into the early evolution of symbiotic traits.</title>
        <authorList>
            <person name="Miyauchi S."/>
            <person name="Kiss E."/>
            <person name="Kuo A."/>
            <person name="Drula E."/>
            <person name="Kohler A."/>
            <person name="Sanchez-Garcia M."/>
            <person name="Morin E."/>
            <person name="Andreopoulos B."/>
            <person name="Barry K.W."/>
            <person name="Bonito G."/>
            <person name="Buee M."/>
            <person name="Carver A."/>
            <person name="Chen C."/>
            <person name="Cichocki N."/>
            <person name="Clum A."/>
            <person name="Culley D."/>
            <person name="Crous P.W."/>
            <person name="Fauchery L."/>
            <person name="Girlanda M."/>
            <person name="Hayes R.D."/>
            <person name="Keri Z."/>
            <person name="LaButti K."/>
            <person name="Lipzen A."/>
            <person name="Lombard V."/>
            <person name="Magnuson J."/>
            <person name="Maillard F."/>
            <person name="Murat C."/>
            <person name="Nolan M."/>
            <person name="Ohm R.A."/>
            <person name="Pangilinan J."/>
            <person name="Pereira M.F."/>
            <person name="Perotto S."/>
            <person name="Peter M."/>
            <person name="Pfister S."/>
            <person name="Riley R."/>
            <person name="Sitrit Y."/>
            <person name="Stielow J.B."/>
            <person name="Szollosi G."/>
            <person name="Zifcakova L."/>
            <person name="Stursova M."/>
            <person name="Spatafora J.W."/>
            <person name="Tedersoo L."/>
            <person name="Vaario L.M."/>
            <person name="Yamada A."/>
            <person name="Yan M."/>
            <person name="Wang P."/>
            <person name="Xu J."/>
            <person name="Bruns T."/>
            <person name="Baldrian P."/>
            <person name="Vilgalys R."/>
            <person name="Dunand C."/>
            <person name="Henrissat B."/>
            <person name="Grigoriev I.V."/>
            <person name="Hibbett D."/>
            <person name="Nagy L.G."/>
            <person name="Martin F.M."/>
        </authorList>
    </citation>
    <scope>NUCLEOTIDE SEQUENCE</scope>
    <source>
        <strain evidence="1">P2</strain>
    </source>
</reference>
<dbReference type="EMBL" id="MU117967">
    <property type="protein sequence ID" value="KAF9652695.1"/>
    <property type="molecule type" value="Genomic_DNA"/>
</dbReference>
<evidence type="ECO:0000313" key="2">
    <source>
        <dbReference type="Proteomes" id="UP000886501"/>
    </source>
</evidence>
<accession>A0ACB6ZTF8</accession>
<comment type="caution">
    <text evidence="1">The sequence shown here is derived from an EMBL/GenBank/DDBJ whole genome shotgun (WGS) entry which is preliminary data.</text>
</comment>
<proteinExistence type="predicted"/>
<evidence type="ECO:0000313" key="1">
    <source>
        <dbReference type="EMBL" id="KAF9652695.1"/>
    </source>
</evidence>
<gene>
    <name evidence="1" type="ORF">BDM02DRAFT_2568309</name>
</gene>